<evidence type="ECO:0000256" key="1">
    <source>
        <dbReference type="SAM" id="Coils"/>
    </source>
</evidence>
<dbReference type="PATRIC" id="fig|595434.4.peg.3253"/>
<feature type="coiled-coil region" evidence="1">
    <location>
        <begin position="9"/>
        <end position="36"/>
    </location>
</feature>
<reference evidence="2" key="1">
    <citation type="submission" date="2015-05" db="EMBL/GenBank/DDBJ databases">
        <title>Permanent draft genome of Rhodopirellula islandicus K833.</title>
        <authorList>
            <person name="Kizina J."/>
            <person name="Richter M."/>
            <person name="Glockner F.O."/>
            <person name="Harder J."/>
        </authorList>
    </citation>
    <scope>NUCLEOTIDE SEQUENCE [LARGE SCALE GENOMIC DNA]</scope>
    <source>
        <strain evidence="2">K833</strain>
    </source>
</reference>
<dbReference type="EMBL" id="LECT01000028">
    <property type="protein sequence ID" value="KLU04360.1"/>
    <property type="molecule type" value="Genomic_DNA"/>
</dbReference>
<gene>
    <name evidence="2" type="ORF">RISK_003414</name>
</gene>
<keyword evidence="3" id="KW-1185">Reference proteome</keyword>
<dbReference type="STRING" id="595434.RISK_003414"/>
<dbReference type="Proteomes" id="UP000036367">
    <property type="component" value="Unassembled WGS sequence"/>
</dbReference>
<evidence type="ECO:0000313" key="3">
    <source>
        <dbReference type="Proteomes" id="UP000036367"/>
    </source>
</evidence>
<keyword evidence="1" id="KW-0175">Coiled coil</keyword>
<proteinExistence type="predicted"/>
<organism evidence="2 3">
    <name type="scientific">Rhodopirellula islandica</name>
    <dbReference type="NCBI Taxonomy" id="595434"/>
    <lineage>
        <taxon>Bacteria</taxon>
        <taxon>Pseudomonadati</taxon>
        <taxon>Planctomycetota</taxon>
        <taxon>Planctomycetia</taxon>
        <taxon>Pirellulales</taxon>
        <taxon>Pirellulaceae</taxon>
        <taxon>Rhodopirellula</taxon>
    </lineage>
</organism>
<evidence type="ECO:0000313" key="2">
    <source>
        <dbReference type="EMBL" id="KLU04360.1"/>
    </source>
</evidence>
<name>A0A0J1BCK2_RHOIS</name>
<sequence length="51" mass="5707">MVHVGETAGAEIADLLNNLLEEVEELRRTKVSITRIVPGQQPVHEFIEEPV</sequence>
<comment type="caution">
    <text evidence="2">The sequence shown here is derived from an EMBL/GenBank/DDBJ whole genome shotgun (WGS) entry which is preliminary data.</text>
</comment>
<protein>
    <submittedName>
        <fullName evidence="2">Uncharacterized protein</fullName>
    </submittedName>
</protein>
<accession>A0A0J1BCK2</accession>
<dbReference type="AlphaFoldDB" id="A0A0J1BCK2"/>